<dbReference type="eggNOG" id="COG1161">
    <property type="taxonomic scope" value="Bacteria"/>
</dbReference>
<dbReference type="Proteomes" id="UP000008204">
    <property type="component" value="Chromosome"/>
</dbReference>
<evidence type="ECO:0000313" key="5">
    <source>
        <dbReference type="Proteomes" id="UP000008204"/>
    </source>
</evidence>
<feature type="domain" description="G" evidence="2">
    <location>
        <begin position="282"/>
        <end position="388"/>
    </location>
</feature>
<dbReference type="eggNOG" id="COG0370">
    <property type="taxonomic scope" value="Bacteria"/>
</dbReference>
<dbReference type="HOGENOM" id="CLU_253403_0_0_3"/>
<gene>
    <name evidence="4" type="ordered locus">PCC8801_3852</name>
</gene>
<dbReference type="GO" id="GO:0005525">
    <property type="term" value="F:GTP binding"/>
    <property type="evidence" value="ECO:0007669"/>
    <property type="project" value="InterPro"/>
</dbReference>
<accession>B7K496</accession>
<dbReference type="InterPro" id="IPR027417">
    <property type="entry name" value="P-loop_NTPase"/>
</dbReference>
<dbReference type="SUPFAM" id="SSF52540">
    <property type="entry name" value="P-loop containing nucleoside triphosphate hydrolases"/>
    <property type="match status" value="2"/>
</dbReference>
<evidence type="ECO:0000259" key="2">
    <source>
        <dbReference type="Pfam" id="PF01926"/>
    </source>
</evidence>
<proteinExistence type="predicted"/>
<dbReference type="Pfam" id="PF01926">
    <property type="entry name" value="MMR_HSR1"/>
    <property type="match status" value="2"/>
</dbReference>
<dbReference type="InterPro" id="IPR040576">
    <property type="entry name" value="DLP_helical"/>
</dbReference>
<feature type="coiled-coil region" evidence="1">
    <location>
        <begin position="695"/>
        <end position="726"/>
    </location>
</feature>
<dbReference type="GO" id="GO:0030488">
    <property type="term" value="P:tRNA methylation"/>
    <property type="evidence" value="ECO:0007669"/>
    <property type="project" value="TreeGrafter"/>
</dbReference>
<dbReference type="PANTHER" id="PTHR42714:SF6">
    <property type="entry name" value="TRANSLATION INITIATION FACTOR IF-2"/>
    <property type="match status" value="1"/>
</dbReference>
<dbReference type="Gene3D" id="3.40.50.300">
    <property type="entry name" value="P-loop containing nucleotide triphosphate hydrolases"/>
    <property type="match status" value="2"/>
</dbReference>
<keyword evidence="1" id="KW-0175">Coiled coil</keyword>
<keyword evidence="5" id="KW-1185">Reference proteome</keyword>
<dbReference type="GO" id="GO:0005737">
    <property type="term" value="C:cytoplasm"/>
    <property type="evidence" value="ECO:0007669"/>
    <property type="project" value="TreeGrafter"/>
</dbReference>
<dbReference type="STRING" id="41431.PCC8801_3852"/>
<feature type="domain" description="Dynamin-like helical" evidence="3">
    <location>
        <begin position="1214"/>
        <end position="1366"/>
    </location>
</feature>
<evidence type="ECO:0000256" key="1">
    <source>
        <dbReference type="SAM" id="Coils"/>
    </source>
</evidence>
<organism evidence="4 5">
    <name type="scientific">Rippkaea orientalis (strain PCC 8801 / RF-1)</name>
    <name type="common">Cyanothece sp. (strain PCC 8801)</name>
    <dbReference type="NCBI Taxonomy" id="41431"/>
    <lineage>
        <taxon>Bacteria</taxon>
        <taxon>Bacillati</taxon>
        <taxon>Cyanobacteriota</taxon>
        <taxon>Cyanophyceae</taxon>
        <taxon>Oscillatoriophycideae</taxon>
        <taxon>Chroococcales</taxon>
        <taxon>Aphanothecaceae</taxon>
        <taxon>Rippkaea</taxon>
        <taxon>Rippkaea orientalis</taxon>
    </lineage>
</organism>
<feature type="domain" description="G" evidence="2">
    <location>
        <begin position="891"/>
        <end position="999"/>
    </location>
</feature>
<reference evidence="5" key="1">
    <citation type="journal article" date="2011" name="MBio">
        <title>Novel metabolic attributes of the genus Cyanothece, comprising a group of unicellular nitrogen-fixing Cyanobacteria.</title>
        <authorList>
            <person name="Bandyopadhyay A."/>
            <person name="Elvitigala T."/>
            <person name="Welsh E."/>
            <person name="Stockel J."/>
            <person name="Liberton M."/>
            <person name="Min H."/>
            <person name="Sherman L.A."/>
            <person name="Pakrasi H.B."/>
        </authorList>
    </citation>
    <scope>NUCLEOTIDE SEQUENCE [LARGE SCALE GENOMIC DNA]</scope>
    <source>
        <strain evidence="5">PCC 8801</strain>
    </source>
</reference>
<evidence type="ECO:0000313" key="4">
    <source>
        <dbReference type="EMBL" id="ACK67802.1"/>
    </source>
</evidence>
<evidence type="ECO:0000259" key="3">
    <source>
        <dbReference type="Pfam" id="PF18709"/>
    </source>
</evidence>
<dbReference type="Gene3D" id="1.10.3680.10">
    <property type="entry name" value="TerB-like"/>
    <property type="match status" value="1"/>
</dbReference>
<dbReference type="SUPFAM" id="SSF158682">
    <property type="entry name" value="TerB-like"/>
    <property type="match status" value="1"/>
</dbReference>
<sequence length="1415" mass="161376">MSQEKLDYLFLLLAHILCADQQIHLKENQALHELATQANIGQRTLDEMNKILDQEENHLKIKTVAQRIPLGQQNEAIRQVLALAYIDGFFSPLEKEMIEEIVKIWNWPQNDLVHILEEAESFYPQSKDNNDNQEELSFAARFLKNQYTSVFSRSFIPIARKLAPETIGRTIERIEREILLSGPEYDEAIQQCAKIAQEDYKYAKIALNRTSDTLKKLEENLSNTIENLSNKTTSKGQANTAKEVAKQLNASQTALGEEIVKELENVNNTFKSKQRALSHFSIAFMGKTKAGKSTLHAILTNEGWNAIGVGKQRTTRQNRVYEWKNIRIIDTPGIGAPGGKTDEEIAQSVIDQCDIICYVVTNDSIQETEFGFMKLLKEKAKPLIILLNIKHNLRDPRRLEHFLNNSEKFFSKTGQSGLKGHFDRIYRYAKEHYNNDYFPIIPVMLLAAQMSLEPEHKLIKSQLFKVSKLQDFLDSIRESLIKHGTIRRSQTLLGSTVGEIVKPEQWVKQQVDIYQKLTDTLKDKRQYIQSDLQKAQRNAWEFLEKEIESIFQDAFNAIPNFAENHWQSNEIEMKNGWQRKMSSIRFEERLKTAFQEAQDNVNQEVQESLEEVGTELQMIAKLQSNNFKFTVQDTSDLVKNLMAFGGGLLAIAALFTPIAPIFGIVGGVMAMLAGFLKSRDQKRREAVQKISSSLRSQLQQQKIKTREQLKNSLNQYCNEVQQNLQNYFEDLIKGLDSIAIHLNNAKSHLSNATNYLNRAYAKRIVDWSLGKYEPLTDKKIKSTVARVTRDFGKSMTIDTKAQLTLHKSELEIKQILQEDICIKSITLNYQEILTMTQTKQSFNPAIVAEKFQKTCDQFSSLLKKGNQQQLNSLAENFAKELHKYQQEGILTVAFVGQYSGGKSTIISALTGKRDIKIDADIATDKTTNYDWNGIKLIDTPGLFTDRQDHDEITYEAINKADLLIFCLTYMLFDSITVENFKKLAYDKSYRWKMMLVINKMSDEAGEDKIKIANYRQSLAEALKPYKLDEFPISFIDAKDYCGGVDTNDDFFLEGSRFSTFIDELNKFVDHRGALARFDTPVRIALSFVEEAQLTAMRNSTEDSAFFEILNQLSRKVRKERSHLRTKVQNIAFKMSSAITGESSPLAAAVGGDEDFESLNNQAEINVQQHYERAENELQAVIDTAIIDIRSEVEEVLTGNLTQTFIACLEKSENISANNVNDNMNFDQLQNQVIDLKKIGEVVGIQLTQLATRGLLPTASKQGLLRSIDVAGSGLHRGVLTIGKFVGFKFKPWQAVNIAKNIGNAAKFLGPALALVLLVDDVRKVHEERKREKQMADVRRDITSEFQSLAKNLEHQIKLQLAEFEAQVYGEIEQQIALARQQQENSIIESNVWMKELVEIRTNFELILKYIITSLN</sequence>
<protein>
    <submittedName>
        <fullName evidence="4">GTP-binding protein HSR1-related</fullName>
    </submittedName>
</protein>
<dbReference type="eggNOG" id="COG1076">
    <property type="taxonomic scope" value="Bacteria"/>
</dbReference>
<dbReference type="Pfam" id="PF18709">
    <property type="entry name" value="DLP_helical"/>
    <property type="match status" value="1"/>
</dbReference>
<dbReference type="InterPro" id="IPR029024">
    <property type="entry name" value="TerB-like"/>
</dbReference>
<dbReference type="GO" id="GO:0002098">
    <property type="term" value="P:tRNA wobble uridine modification"/>
    <property type="evidence" value="ECO:0007669"/>
    <property type="project" value="TreeGrafter"/>
</dbReference>
<feature type="coiled-coil region" evidence="1">
    <location>
        <begin position="200"/>
        <end position="234"/>
    </location>
</feature>
<dbReference type="InterPro" id="IPR006073">
    <property type="entry name" value="GTP-bd"/>
</dbReference>
<dbReference type="KEGG" id="cyp:PCC8801_3852"/>
<dbReference type="PANTHER" id="PTHR42714">
    <property type="entry name" value="TRNA MODIFICATION GTPASE GTPBP3"/>
    <property type="match status" value="1"/>
</dbReference>
<dbReference type="EMBL" id="CP001287">
    <property type="protein sequence ID" value="ACK67802.1"/>
    <property type="molecule type" value="Genomic_DNA"/>
</dbReference>
<name>B7K496_RIPO1</name>